<dbReference type="STRING" id="416591.Tlet_1726"/>
<evidence type="ECO:0000313" key="3">
    <source>
        <dbReference type="Proteomes" id="UP000002016"/>
    </source>
</evidence>
<proteinExistence type="predicted"/>
<evidence type="ECO:0000256" key="1">
    <source>
        <dbReference type="SAM" id="Phobius"/>
    </source>
</evidence>
<dbReference type="AlphaFoldDB" id="A8F7Z6"/>
<dbReference type="Proteomes" id="UP000002016">
    <property type="component" value="Chromosome"/>
</dbReference>
<dbReference type="Pfam" id="PF09997">
    <property type="entry name" value="DUF2238"/>
    <property type="match status" value="1"/>
</dbReference>
<evidence type="ECO:0000313" key="2">
    <source>
        <dbReference type="EMBL" id="ABV34280.1"/>
    </source>
</evidence>
<reference evidence="2 3" key="1">
    <citation type="submission" date="2007-08" db="EMBL/GenBank/DDBJ databases">
        <title>Complete sequence of Thermotoga lettingae TMO.</title>
        <authorList>
            <consortium name="US DOE Joint Genome Institute"/>
            <person name="Copeland A."/>
            <person name="Lucas S."/>
            <person name="Lapidus A."/>
            <person name="Barry K."/>
            <person name="Glavina del Rio T."/>
            <person name="Dalin E."/>
            <person name="Tice H."/>
            <person name="Pitluck S."/>
            <person name="Foster B."/>
            <person name="Bruce D."/>
            <person name="Schmutz J."/>
            <person name="Larimer F."/>
            <person name="Land M."/>
            <person name="Hauser L."/>
            <person name="Kyrpides N."/>
            <person name="Mikhailova N."/>
            <person name="Nelson K."/>
            <person name="Gogarten J.P."/>
            <person name="Noll K."/>
            <person name="Richardson P."/>
        </authorList>
    </citation>
    <scope>NUCLEOTIDE SEQUENCE [LARGE SCALE GENOMIC DNA]</scope>
    <source>
        <strain evidence="3">ATCC BAA-301 / DSM 14385 / NBRC 107922 / TMO</strain>
    </source>
</reference>
<dbReference type="KEGG" id="tle:Tlet_1726"/>
<reference evidence="2 3" key="2">
    <citation type="journal article" date="2009" name="Proc. Natl. Acad. Sci. U.S.A.">
        <title>On the chimeric nature, thermophilic origin, and phylogenetic placement of the Thermotogales.</title>
        <authorList>
            <person name="Zhaxybayeva O."/>
            <person name="Swithers K.S."/>
            <person name="Lapierre P."/>
            <person name="Fournier G.P."/>
            <person name="Bickhart D.M."/>
            <person name="DeBoy R.T."/>
            <person name="Nelson K.E."/>
            <person name="Nesbo C.L."/>
            <person name="Doolittle W.F."/>
            <person name="Gogarten J.P."/>
            <person name="Noll K.M."/>
        </authorList>
    </citation>
    <scope>NUCLEOTIDE SEQUENCE [LARGE SCALE GENOMIC DNA]</scope>
    <source>
        <strain evidence="3">ATCC BAA-301 / DSM 14385 / NBRC 107922 / TMO</strain>
    </source>
</reference>
<keyword evidence="1" id="KW-0472">Membrane</keyword>
<sequence>MKNNSHAIPEVSYTPVDVFIALILTVPAIFSLLHARIVKTIGYLIFAFGSISPEIYEKITFQEIPHSVKLLLKIQLVLHSIFGQFFDFYDLVWWDKLLHFLGSASIAFFFYHALSVDSKFWKAEKRSIFNAFLLANFAGVLWEIAEFIADELFHLNAQPSLHDTMLDLIFNLIGAYFASKLLLKSKTGSFISKKRVLKN</sequence>
<gene>
    <name evidence="2" type="ordered locus">Tlet_1726</name>
</gene>
<feature type="transmembrane region" description="Helical" evidence="1">
    <location>
        <begin position="128"/>
        <end position="145"/>
    </location>
</feature>
<feature type="transmembrane region" description="Helical" evidence="1">
    <location>
        <begin position="98"/>
        <end position="116"/>
    </location>
</feature>
<protein>
    <submittedName>
        <fullName evidence="2">Uncharacterized protein</fullName>
    </submittedName>
</protein>
<dbReference type="HOGENOM" id="CLU_1474520_0_0_0"/>
<keyword evidence="1" id="KW-1133">Transmembrane helix</keyword>
<accession>A8F7Z6</accession>
<name>A8F7Z6_PSELT</name>
<dbReference type="RefSeq" id="WP_012003756.1">
    <property type="nucleotide sequence ID" value="NC_009828.1"/>
</dbReference>
<keyword evidence="1" id="KW-0812">Transmembrane</keyword>
<dbReference type="EMBL" id="CP000812">
    <property type="protein sequence ID" value="ABV34280.1"/>
    <property type="molecule type" value="Genomic_DNA"/>
</dbReference>
<dbReference type="InterPro" id="IPR014509">
    <property type="entry name" value="YjdF-like"/>
</dbReference>
<dbReference type="eggNOG" id="ENOG5032B2N">
    <property type="taxonomic scope" value="Bacteria"/>
</dbReference>
<feature type="transmembrane region" description="Helical" evidence="1">
    <location>
        <begin position="12"/>
        <end position="34"/>
    </location>
</feature>
<organism evidence="2 3">
    <name type="scientific">Pseudothermotoga lettingae (strain ATCC BAA-301 / DSM 14385 / NBRC 107922 / TMO)</name>
    <name type="common">Thermotoga lettingae</name>
    <dbReference type="NCBI Taxonomy" id="416591"/>
    <lineage>
        <taxon>Bacteria</taxon>
        <taxon>Thermotogati</taxon>
        <taxon>Thermotogota</taxon>
        <taxon>Thermotogae</taxon>
        <taxon>Thermotogales</taxon>
        <taxon>Thermotogaceae</taxon>
        <taxon>Pseudothermotoga</taxon>
    </lineage>
</organism>
<feature type="transmembrane region" description="Helical" evidence="1">
    <location>
        <begin position="165"/>
        <end position="183"/>
    </location>
</feature>
<keyword evidence="3" id="KW-1185">Reference proteome</keyword>